<keyword evidence="3" id="KW-0418">Kinase</keyword>
<proteinExistence type="predicted"/>
<dbReference type="HOGENOM" id="CLU_001650_21_3_1"/>
<feature type="region of interest" description="Disordered" evidence="1">
    <location>
        <begin position="1"/>
        <end position="20"/>
    </location>
</feature>
<protein>
    <submittedName>
        <fullName evidence="3">Cysteine-rich RLK (RECEPTOR-like protein kinase) 8</fullName>
    </submittedName>
</protein>
<dbReference type="PANTHER" id="PTHR11439:SF498">
    <property type="entry name" value="DNAK FAMILY PROTEIN"/>
    <property type="match status" value="1"/>
</dbReference>
<keyword evidence="4" id="KW-1185">Reference proteome</keyword>
<dbReference type="EMBL" id="CM001885">
    <property type="protein sequence ID" value="EOY13665.1"/>
    <property type="molecule type" value="Genomic_DNA"/>
</dbReference>
<dbReference type="CDD" id="cd09272">
    <property type="entry name" value="RNase_HI_RT_Ty1"/>
    <property type="match status" value="1"/>
</dbReference>
<dbReference type="Pfam" id="PF07727">
    <property type="entry name" value="RVT_2"/>
    <property type="match status" value="1"/>
</dbReference>
<dbReference type="Gramene" id="EOY13665">
    <property type="protein sequence ID" value="EOY13665"/>
    <property type="gene ID" value="TCM_032302"/>
</dbReference>
<dbReference type="AlphaFoldDB" id="A0A061F8M9"/>
<evidence type="ECO:0000313" key="4">
    <source>
        <dbReference type="Proteomes" id="UP000026915"/>
    </source>
</evidence>
<evidence type="ECO:0000313" key="3">
    <source>
        <dbReference type="EMBL" id="EOY13665.1"/>
    </source>
</evidence>
<dbReference type="OMA" id="VACCEIM"/>
<dbReference type="eggNOG" id="KOG0017">
    <property type="taxonomic scope" value="Eukaryota"/>
</dbReference>
<dbReference type="InterPro" id="IPR043502">
    <property type="entry name" value="DNA/RNA_pol_sf"/>
</dbReference>
<accession>A0A061F8M9</accession>
<feature type="region of interest" description="Disordered" evidence="1">
    <location>
        <begin position="50"/>
        <end position="69"/>
    </location>
</feature>
<dbReference type="PANTHER" id="PTHR11439">
    <property type="entry name" value="GAG-POL-RELATED RETROTRANSPOSON"/>
    <property type="match status" value="1"/>
</dbReference>
<dbReference type="InParanoid" id="A0A061F8M9"/>
<dbReference type="SUPFAM" id="SSF56672">
    <property type="entry name" value="DNA/RNA polymerases"/>
    <property type="match status" value="1"/>
</dbReference>
<dbReference type="InterPro" id="IPR013103">
    <property type="entry name" value="RVT_2"/>
</dbReference>
<feature type="compositionally biased region" description="Basic residues" evidence="1">
    <location>
        <begin position="1"/>
        <end position="14"/>
    </location>
</feature>
<dbReference type="STRING" id="3641.A0A061F8M9"/>
<reference evidence="3 4" key="1">
    <citation type="journal article" date="2013" name="Genome Biol.">
        <title>The genome sequence of the most widely cultivated cacao type and its use to identify candidate genes regulating pod color.</title>
        <authorList>
            <person name="Motamayor J.C."/>
            <person name="Mockaitis K."/>
            <person name="Schmutz J."/>
            <person name="Haiminen N."/>
            <person name="Iii D.L."/>
            <person name="Cornejo O."/>
            <person name="Findley S.D."/>
            <person name="Zheng P."/>
            <person name="Utro F."/>
            <person name="Royaert S."/>
            <person name="Saski C."/>
            <person name="Jenkins J."/>
            <person name="Podicheti R."/>
            <person name="Zhao M."/>
            <person name="Scheffler B.E."/>
            <person name="Stack J.C."/>
            <person name="Feltus F.A."/>
            <person name="Mustiga G.M."/>
            <person name="Amores F."/>
            <person name="Phillips W."/>
            <person name="Marelli J.P."/>
            <person name="May G.D."/>
            <person name="Shapiro H."/>
            <person name="Ma J."/>
            <person name="Bustamante C.D."/>
            <person name="Schnell R.J."/>
            <person name="Main D."/>
            <person name="Gilbert D."/>
            <person name="Parida L."/>
            <person name="Kuhn D.N."/>
        </authorList>
    </citation>
    <scope>NUCLEOTIDE SEQUENCE [LARGE SCALE GENOMIC DNA]</scope>
    <source>
        <strain evidence="4">cv. Matina 1-6</strain>
    </source>
</reference>
<name>A0A061F8M9_THECC</name>
<evidence type="ECO:0000256" key="1">
    <source>
        <dbReference type="SAM" id="MobiDB-lite"/>
    </source>
</evidence>
<dbReference type="Proteomes" id="UP000026915">
    <property type="component" value="Chromosome 7"/>
</dbReference>
<feature type="domain" description="Reverse transcriptase Ty1/copia-type" evidence="2">
    <location>
        <begin position="186"/>
        <end position="433"/>
    </location>
</feature>
<organism evidence="3 4">
    <name type="scientific">Theobroma cacao</name>
    <name type="common">Cacao</name>
    <name type="synonym">Cocoa</name>
    <dbReference type="NCBI Taxonomy" id="3641"/>
    <lineage>
        <taxon>Eukaryota</taxon>
        <taxon>Viridiplantae</taxon>
        <taxon>Streptophyta</taxon>
        <taxon>Embryophyta</taxon>
        <taxon>Tracheophyta</taxon>
        <taxon>Spermatophyta</taxon>
        <taxon>Magnoliopsida</taxon>
        <taxon>eudicotyledons</taxon>
        <taxon>Gunneridae</taxon>
        <taxon>Pentapetalae</taxon>
        <taxon>rosids</taxon>
        <taxon>malvids</taxon>
        <taxon>Malvales</taxon>
        <taxon>Malvaceae</taxon>
        <taxon>Byttnerioideae</taxon>
        <taxon>Theobroma</taxon>
    </lineage>
</organism>
<keyword evidence="3" id="KW-0808">Transferase</keyword>
<gene>
    <name evidence="3" type="ORF">TCM_032302</name>
</gene>
<sequence>MHISRLSKQHKGHNSTHQTFHQTLDGHDKFLDLFDSNPTNFNHQYLQSAELSSPEHVQSNHEPETSNTYDLNQLTFDTASDPATGSTDETELDPVIEPQMPIRKSTRPKHIPKYLEAYQLDSPHQTNANTSHPITKYLSCHQLSPAHRSFTISLSTIFEPNSYQKAVAHSHWKEAMDIELKALEDNGTWSIVQLPSNYHAVGCKWVYKVKLNADGKVERYKARLVAKGYNQIEGFDYQETFSPVARQTIVRMFFALAAAQNWRLSQLDINNAFLNGELTEEVYMELPQGYTFKREYPTSSRLVCKLHKSLYGLKQASRAWNSKLTTSVLKYGFKQSNSDYSLFTMKTHNGDFIALLVYVDDILIASSSIQAKNDVKGYLSSEFKLKDLGKVKYFLGLEIARSPEGISICQRKYALYLLEEHGLLGTKPASTPIDYNHKLVKSSDEDKLIDATSYRQLIGKLLYLTFSKPDITYAVQVLSQLMDKPGLKHLAAAHRVLSDWAGCPDTRRSSVEAEYRSMAVACCEIMWLKSLMTDFHIDHPEAVNLYTDSQSTIYISKNPVLHERTKHIEMDCHFIREKVMAGLINPLYISTQSQLSDIFTKGLQPRQFHFLMSKMNVHDIHSSS</sequence>
<dbReference type="GO" id="GO:0016301">
    <property type="term" value="F:kinase activity"/>
    <property type="evidence" value="ECO:0007669"/>
    <property type="project" value="UniProtKB-KW"/>
</dbReference>
<evidence type="ECO:0000259" key="2">
    <source>
        <dbReference type="Pfam" id="PF07727"/>
    </source>
</evidence>